<evidence type="ECO:0000256" key="1">
    <source>
        <dbReference type="ARBA" id="ARBA00023121"/>
    </source>
</evidence>
<gene>
    <name evidence="2" type="ORF">WMO62_00190</name>
</gene>
<organism evidence="2 3">
    <name type="scientific">Hominiventricola aquisgranensis</name>
    <dbReference type="NCBI Taxonomy" id="3133164"/>
    <lineage>
        <taxon>Bacteria</taxon>
        <taxon>Bacillati</taxon>
        <taxon>Bacillota</taxon>
        <taxon>Clostridia</taxon>
        <taxon>Lachnospirales</taxon>
        <taxon>Lachnospiraceae</taxon>
        <taxon>Hominiventricola</taxon>
    </lineage>
</organism>
<dbReference type="RefSeq" id="WP_349143510.1">
    <property type="nucleotide sequence ID" value="NZ_JBBMFC010000001.1"/>
</dbReference>
<dbReference type="Gene3D" id="3.40.50.10440">
    <property type="entry name" value="Dihydroxyacetone kinase, domain 1"/>
    <property type="match status" value="1"/>
</dbReference>
<dbReference type="PANTHER" id="PTHR33434:SF2">
    <property type="entry name" value="FATTY ACID-BINDING PROTEIN TM_1468"/>
    <property type="match status" value="1"/>
</dbReference>
<dbReference type="SUPFAM" id="SSF82549">
    <property type="entry name" value="DAK1/DegV-like"/>
    <property type="match status" value="1"/>
</dbReference>
<name>A0ABV1HX36_9FIRM</name>
<dbReference type="InterPro" id="IPR043168">
    <property type="entry name" value="DegV_C"/>
</dbReference>
<keyword evidence="1" id="KW-0446">Lipid-binding</keyword>
<dbReference type="InterPro" id="IPR050270">
    <property type="entry name" value="DegV_domain_contain"/>
</dbReference>
<dbReference type="InterPro" id="IPR003797">
    <property type="entry name" value="DegV"/>
</dbReference>
<evidence type="ECO:0000313" key="3">
    <source>
        <dbReference type="Proteomes" id="UP001470288"/>
    </source>
</evidence>
<dbReference type="Proteomes" id="UP001470288">
    <property type="component" value="Unassembled WGS sequence"/>
</dbReference>
<dbReference type="PANTHER" id="PTHR33434">
    <property type="entry name" value="DEGV DOMAIN-CONTAINING PROTEIN DR_1986-RELATED"/>
    <property type="match status" value="1"/>
</dbReference>
<dbReference type="Gene3D" id="3.30.1180.10">
    <property type="match status" value="1"/>
</dbReference>
<sequence>MNYRIVVDSCGEFTEDMKKNPHFVHAALHLSIDGEQFVDDETFDRLDFLAKMKESPNCPKSSCPSPEVYRAAFDCGAEHLYAITLSAELSGSYNSAVLGMNLFLENHPDAKVHVFNSCSASVGETLIAKKIAEYEEAGLDFEAIIEKVDDFILHMHTYFVLESLDNLRKNGRLSAVKALVATALNIKPVMGATDQGVIIQLGQARGMQKALRLMAETITAELEHPEEKVLGLVHCNNPERAEYVKQELMKLVKVKDIIVLESSGVSTLYAAQGGIIIAV</sequence>
<dbReference type="EMBL" id="JBBMFC010000001">
    <property type="protein sequence ID" value="MEQ2577258.1"/>
    <property type="molecule type" value="Genomic_DNA"/>
</dbReference>
<dbReference type="Pfam" id="PF02645">
    <property type="entry name" value="DegV"/>
    <property type="match status" value="1"/>
</dbReference>
<comment type="caution">
    <text evidence="2">The sequence shown here is derived from an EMBL/GenBank/DDBJ whole genome shotgun (WGS) entry which is preliminary data.</text>
</comment>
<protein>
    <submittedName>
        <fullName evidence="2">DegV family protein</fullName>
    </submittedName>
</protein>
<accession>A0ABV1HX36</accession>
<dbReference type="PROSITE" id="PS51482">
    <property type="entry name" value="DEGV"/>
    <property type="match status" value="1"/>
</dbReference>
<reference evidence="2 3" key="1">
    <citation type="submission" date="2024-03" db="EMBL/GenBank/DDBJ databases">
        <title>Human intestinal bacterial collection.</title>
        <authorList>
            <person name="Pauvert C."/>
            <person name="Hitch T.C.A."/>
            <person name="Clavel T."/>
        </authorList>
    </citation>
    <scope>NUCLEOTIDE SEQUENCE [LARGE SCALE GENOMIC DNA]</scope>
    <source>
        <strain evidence="2 3">CLA-AA-H78B</strain>
    </source>
</reference>
<keyword evidence="3" id="KW-1185">Reference proteome</keyword>
<dbReference type="NCBIfam" id="TIGR00762">
    <property type="entry name" value="DegV"/>
    <property type="match status" value="1"/>
</dbReference>
<dbReference type="Gene3D" id="2.20.28.50">
    <property type="entry name" value="degv family protein"/>
    <property type="match status" value="1"/>
</dbReference>
<proteinExistence type="predicted"/>
<evidence type="ECO:0000313" key="2">
    <source>
        <dbReference type="EMBL" id="MEQ2577258.1"/>
    </source>
</evidence>